<proteinExistence type="predicted"/>
<name>A0ACC1WVT9_MELAZ</name>
<keyword evidence="2" id="KW-1185">Reference proteome</keyword>
<gene>
    <name evidence="1" type="ORF">OWV82_022994</name>
</gene>
<protein>
    <submittedName>
        <fullName evidence="1">ACT domain-containing protein</fullName>
    </submittedName>
</protein>
<evidence type="ECO:0000313" key="2">
    <source>
        <dbReference type="Proteomes" id="UP001164539"/>
    </source>
</evidence>
<comment type="caution">
    <text evidence="1">The sequence shown here is derived from an EMBL/GenBank/DDBJ whole genome shotgun (WGS) entry which is preliminary data.</text>
</comment>
<reference evidence="1 2" key="1">
    <citation type="journal article" date="2023" name="Science">
        <title>Complex scaffold remodeling in plant triterpene biosynthesis.</title>
        <authorList>
            <person name="De La Pena R."/>
            <person name="Hodgson H."/>
            <person name="Liu J.C."/>
            <person name="Stephenson M.J."/>
            <person name="Martin A.C."/>
            <person name="Owen C."/>
            <person name="Harkess A."/>
            <person name="Leebens-Mack J."/>
            <person name="Jimenez L.E."/>
            <person name="Osbourn A."/>
            <person name="Sattely E.S."/>
        </authorList>
    </citation>
    <scope>NUCLEOTIDE SEQUENCE [LARGE SCALE GENOMIC DNA]</scope>
    <source>
        <strain evidence="2">cv. JPN11</strain>
        <tissue evidence="1">Leaf</tissue>
    </source>
</reference>
<sequence>MKRGDNSPSQPAIMLSMISLLLILTLAYESCQMDLGEGLRLLSSLIELRLTYFSTSNPCTISVNFNCDLGLRKLMNLLVTCRNHSLTRFILYFISSFYIETEDRPGLLVKITKVIADLNIDVESAEIDTEGLVAKDKFCISYGGAALEAKLCELLLHSCRWRGI</sequence>
<organism evidence="1 2">
    <name type="scientific">Melia azedarach</name>
    <name type="common">Chinaberry tree</name>
    <dbReference type="NCBI Taxonomy" id="155640"/>
    <lineage>
        <taxon>Eukaryota</taxon>
        <taxon>Viridiplantae</taxon>
        <taxon>Streptophyta</taxon>
        <taxon>Embryophyta</taxon>
        <taxon>Tracheophyta</taxon>
        <taxon>Spermatophyta</taxon>
        <taxon>Magnoliopsida</taxon>
        <taxon>eudicotyledons</taxon>
        <taxon>Gunneridae</taxon>
        <taxon>Pentapetalae</taxon>
        <taxon>rosids</taxon>
        <taxon>malvids</taxon>
        <taxon>Sapindales</taxon>
        <taxon>Meliaceae</taxon>
        <taxon>Melia</taxon>
    </lineage>
</organism>
<dbReference type="Proteomes" id="UP001164539">
    <property type="component" value="Chromosome 13"/>
</dbReference>
<dbReference type="EMBL" id="CM051406">
    <property type="protein sequence ID" value="KAJ4703031.1"/>
    <property type="molecule type" value="Genomic_DNA"/>
</dbReference>
<accession>A0ACC1WVT9</accession>
<evidence type="ECO:0000313" key="1">
    <source>
        <dbReference type="EMBL" id="KAJ4703031.1"/>
    </source>
</evidence>